<evidence type="ECO:0000313" key="13">
    <source>
        <dbReference type="Proteomes" id="UP000583929"/>
    </source>
</evidence>
<sequence>MEGGVKRDRWGYEVRTPSDACISAINHYYHQVLIYGRERSVILKATLHDQDCVLANILAAHYLSSSDPSQAHFYLHAAVSRLEQATSYEKAVFDAVHSLISDNRDDEFALEMHFKLLKDFPKDLSSLKRAQVICFYMGRADTSLTLVQQVLPQNQLENYIYGMLAFPLLELGQMEEAEKAARKALEINKDDCWAQHNVYDQHIWKELERADASPVEILASCLTDQRNWFMEWHFDVLILWALPYSNEHSKAEDLLKGLRSRFFKMNSKKQQLMQRGMSLAEAMYEYGRGNYKQALEFLEPDFDAVDYKIIGASDEQVDVFNEVWYSMLLNTGQALKVIEVLGERIKKREGVPFLWRLLERAYTIVGSKEAPIVGEKAKVLETAYFK</sequence>
<dbReference type="InterPro" id="IPR033891">
    <property type="entry name" value="TTC38"/>
</dbReference>
<keyword evidence="11" id="KW-0131">Cell cycle</keyword>
<dbReference type="GO" id="GO:0007064">
    <property type="term" value="P:mitotic sister chromatid cohesion"/>
    <property type="evidence" value="ECO:0007669"/>
    <property type="project" value="InterPro"/>
</dbReference>
<evidence type="ECO:0000256" key="2">
    <source>
        <dbReference type="ARBA" id="ARBA00005857"/>
    </source>
</evidence>
<evidence type="ECO:0000256" key="5">
    <source>
        <dbReference type="ARBA" id="ARBA00022618"/>
    </source>
</evidence>
<keyword evidence="5" id="KW-0132">Cell division</keyword>
<reference evidence="12 13" key="1">
    <citation type="journal article" date="2020" name="bioRxiv">
        <title>Sequence and annotation of 42 cannabis genomes reveals extensive copy number variation in cannabinoid synthesis and pathogen resistance genes.</title>
        <authorList>
            <person name="Mckernan K.J."/>
            <person name="Helbert Y."/>
            <person name="Kane L.T."/>
            <person name="Ebling H."/>
            <person name="Zhang L."/>
            <person name="Liu B."/>
            <person name="Eaton Z."/>
            <person name="Mclaughlin S."/>
            <person name="Kingan S."/>
            <person name="Baybayan P."/>
            <person name="Concepcion G."/>
            <person name="Jordan M."/>
            <person name="Riva A."/>
            <person name="Barbazuk W."/>
            <person name="Harkins T."/>
        </authorList>
    </citation>
    <scope>NUCLEOTIDE SEQUENCE [LARGE SCALE GENOMIC DNA]</scope>
    <source>
        <strain evidence="13">cv. Jamaican Lion 4</strain>
        <tissue evidence="12">Leaf</tissue>
    </source>
</reference>
<dbReference type="AlphaFoldDB" id="A0A7J6I1X9"/>
<keyword evidence="13" id="KW-1185">Reference proteome</keyword>
<gene>
    <name evidence="12" type="ORF">G4B88_023048</name>
</gene>
<evidence type="ECO:0000256" key="6">
    <source>
        <dbReference type="ARBA" id="ARBA00022737"/>
    </source>
</evidence>
<name>A0A7J6I1X9_CANSA</name>
<protein>
    <recommendedName>
        <fullName evidence="4">Tetratricopeptide repeat protein 38</fullName>
    </recommendedName>
</protein>
<dbReference type="PANTHER" id="PTHR16263">
    <property type="entry name" value="TETRATRICOPEPTIDE REPEAT PROTEIN 38"/>
    <property type="match status" value="1"/>
</dbReference>
<keyword evidence="9" id="KW-0159">Chromosome partition</keyword>
<evidence type="ECO:0000256" key="4">
    <source>
        <dbReference type="ARBA" id="ARBA00019992"/>
    </source>
</evidence>
<evidence type="ECO:0000256" key="11">
    <source>
        <dbReference type="ARBA" id="ARBA00023306"/>
    </source>
</evidence>
<comment type="similarity">
    <text evidence="2">Belongs to the TTC38 family.</text>
</comment>
<proteinExistence type="inferred from homology"/>
<accession>A0A7J6I1X9</accession>
<evidence type="ECO:0000256" key="9">
    <source>
        <dbReference type="ARBA" id="ARBA00022829"/>
    </source>
</evidence>
<dbReference type="Pfam" id="PF10345">
    <property type="entry name" value="Cohesin_load"/>
    <property type="match status" value="1"/>
</dbReference>
<evidence type="ECO:0000313" key="12">
    <source>
        <dbReference type="EMBL" id="KAF4400640.1"/>
    </source>
</evidence>
<keyword evidence="6" id="KW-0677">Repeat</keyword>
<evidence type="ECO:0000256" key="8">
    <source>
        <dbReference type="ARBA" id="ARBA00022803"/>
    </source>
</evidence>
<comment type="subcellular location">
    <subcellularLocation>
        <location evidence="1">Nucleus</location>
    </subcellularLocation>
</comment>
<dbReference type="Gene3D" id="1.25.40.1040">
    <property type="match status" value="1"/>
</dbReference>
<evidence type="ECO:0000256" key="3">
    <source>
        <dbReference type="ARBA" id="ARBA00008585"/>
    </source>
</evidence>
<keyword evidence="10" id="KW-0539">Nucleus</keyword>
<dbReference type="GO" id="GO:0007059">
    <property type="term" value="P:chromosome segregation"/>
    <property type="evidence" value="ECO:0007669"/>
    <property type="project" value="UniProtKB-KW"/>
</dbReference>
<comment type="similarity">
    <text evidence="3">Belongs to the SCC4/mau-2 family.</text>
</comment>
<comment type="caution">
    <text evidence="12">The sequence shown here is derived from an EMBL/GenBank/DDBJ whole genome shotgun (WGS) entry which is preliminary data.</text>
</comment>
<dbReference type="SUPFAM" id="SSF48452">
    <property type="entry name" value="TPR-like"/>
    <property type="match status" value="1"/>
</dbReference>
<dbReference type="Proteomes" id="UP000583929">
    <property type="component" value="Unassembled WGS sequence"/>
</dbReference>
<organism evidence="12 13">
    <name type="scientific">Cannabis sativa</name>
    <name type="common">Hemp</name>
    <name type="synonym">Marijuana</name>
    <dbReference type="NCBI Taxonomy" id="3483"/>
    <lineage>
        <taxon>Eukaryota</taxon>
        <taxon>Viridiplantae</taxon>
        <taxon>Streptophyta</taxon>
        <taxon>Embryophyta</taxon>
        <taxon>Tracheophyta</taxon>
        <taxon>Spermatophyta</taxon>
        <taxon>Magnoliopsida</taxon>
        <taxon>eudicotyledons</taxon>
        <taxon>Gunneridae</taxon>
        <taxon>Pentapetalae</taxon>
        <taxon>rosids</taxon>
        <taxon>fabids</taxon>
        <taxon>Rosales</taxon>
        <taxon>Cannabaceae</taxon>
        <taxon>Cannabis</taxon>
    </lineage>
</organism>
<dbReference type="EMBL" id="JAATIQ010000016">
    <property type="protein sequence ID" value="KAF4400640.1"/>
    <property type="molecule type" value="Genomic_DNA"/>
</dbReference>
<dbReference type="PANTHER" id="PTHR16263:SF4">
    <property type="entry name" value="TETRATRICOPEPTIDE REPEAT PROTEIN 38"/>
    <property type="match status" value="1"/>
</dbReference>
<evidence type="ECO:0000256" key="1">
    <source>
        <dbReference type="ARBA" id="ARBA00004123"/>
    </source>
</evidence>
<dbReference type="GO" id="GO:0005634">
    <property type="term" value="C:nucleus"/>
    <property type="evidence" value="ECO:0007669"/>
    <property type="project" value="UniProtKB-SubCell"/>
</dbReference>
<keyword evidence="7" id="KW-0498">Mitosis</keyword>
<keyword evidence="8" id="KW-0802">TPR repeat</keyword>
<dbReference type="InterPro" id="IPR019440">
    <property type="entry name" value="MAU2"/>
</dbReference>
<evidence type="ECO:0000256" key="7">
    <source>
        <dbReference type="ARBA" id="ARBA00022776"/>
    </source>
</evidence>
<evidence type="ECO:0000256" key="10">
    <source>
        <dbReference type="ARBA" id="ARBA00023242"/>
    </source>
</evidence>
<dbReference type="InterPro" id="IPR011990">
    <property type="entry name" value="TPR-like_helical_dom_sf"/>
</dbReference>
<dbReference type="GO" id="GO:0051301">
    <property type="term" value="P:cell division"/>
    <property type="evidence" value="ECO:0007669"/>
    <property type="project" value="UniProtKB-KW"/>
</dbReference>